<reference evidence="5" key="1">
    <citation type="submission" date="2022-08" db="UniProtKB">
        <authorList>
            <consortium name="EnsemblMetazoa"/>
        </authorList>
    </citation>
    <scope>IDENTIFICATION</scope>
    <source>
        <strain evidence="5">05x7-T-G4-1.051#20</strain>
    </source>
</reference>
<dbReference type="InterPro" id="IPR000352">
    <property type="entry name" value="Pep_chain_release_fac_I"/>
</dbReference>
<keyword evidence="3" id="KW-0378">Hydrolase</keyword>
<evidence type="ECO:0000256" key="1">
    <source>
        <dbReference type="ARBA" id="ARBA00005582"/>
    </source>
</evidence>
<dbReference type="GO" id="GO:0035529">
    <property type="term" value="F:NADH pyrophosphatase activity"/>
    <property type="evidence" value="ECO:0007669"/>
    <property type="project" value="TreeGrafter"/>
</dbReference>
<dbReference type="InterPro" id="IPR045853">
    <property type="entry name" value="Pep_chain_release_fac_I_sf"/>
</dbReference>
<evidence type="ECO:0000313" key="5">
    <source>
        <dbReference type="EnsemblMetazoa" id="G23603.5:cds"/>
    </source>
</evidence>
<dbReference type="InterPro" id="IPR040618">
    <property type="entry name" value="Pre-Nudix"/>
</dbReference>
<evidence type="ECO:0000313" key="6">
    <source>
        <dbReference type="Proteomes" id="UP000005408"/>
    </source>
</evidence>
<dbReference type="PROSITE" id="PS00893">
    <property type="entry name" value="NUDIX_BOX"/>
    <property type="match status" value="1"/>
</dbReference>
<keyword evidence="6" id="KW-1185">Reference proteome</keyword>
<dbReference type="Gene3D" id="3.40.630.30">
    <property type="match status" value="1"/>
</dbReference>
<proteinExistence type="inferred from homology"/>
<dbReference type="Gene3D" id="3.90.79.10">
    <property type="entry name" value="Nucleoside Triphosphate Pyrophosphohydrolase"/>
    <property type="match status" value="1"/>
</dbReference>
<dbReference type="CDD" id="cd04670">
    <property type="entry name" value="NUDIX_ASFGF2_Nudt6"/>
    <property type="match status" value="1"/>
</dbReference>
<dbReference type="PRINTS" id="PR01356">
    <property type="entry name" value="GFGPROTEIN"/>
</dbReference>
<dbReference type="EnsemblMetazoa" id="G23603.5">
    <property type="protein sequence ID" value="G23603.5:cds"/>
    <property type="gene ID" value="G23603"/>
</dbReference>
<dbReference type="PANTHER" id="PTHR13994">
    <property type="entry name" value="NUDIX HYDROLASE RELATED"/>
    <property type="match status" value="1"/>
</dbReference>
<sequence length="398" mass="45410">MKPKLSSLSVGISNNLPACFQQCACISKKNYKFPEILERDLEESIVKGSGPGGQSVNKTSNCVVLLHKPSGIVVKCHHTRSLAKNREIARELLEEKLDESINGKNSYLAQVMQEKRDKKLKAKQKTKKKYQLLSAQKDMVQDKEDLINEQDFSTEENFEPKLGDAIPQWKGEGIRGLWVKIHLAHSFVVPVCSKLGFDYNHAQSGYVMMTKWLPDEEENKLPEYANQFLGVAGFVLNEKKELLVIRERFSVIQSKPWKLPGGLADKGEDLAVTARREVVEETGIEAEFVSVLGFRHQHNFRFGCSDWYFICLMKALTTEIKHCPQEIAECKWISIEEYLSDPHLTEANKFFVQCYLNQQKNGGLTISPTLIDSWNKKTQHNIYAVHPLPKEFNPHHGH</sequence>
<dbReference type="SUPFAM" id="SSF55811">
    <property type="entry name" value="Nudix"/>
    <property type="match status" value="1"/>
</dbReference>
<feature type="domain" description="Nudix hydrolase" evidence="4">
    <location>
        <begin position="226"/>
        <end position="358"/>
    </location>
</feature>
<dbReference type="GO" id="GO:0003747">
    <property type="term" value="F:translation release factor activity"/>
    <property type="evidence" value="ECO:0007669"/>
    <property type="project" value="InterPro"/>
</dbReference>
<name>A0A8W8KIF9_MAGGI</name>
<dbReference type="FunFam" id="3.90.79.10:FF:000015">
    <property type="entry name" value="Nudix hydrolase 8"/>
    <property type="match status" value="1"/>
</dbReference>
<dbReference type="InterPro" id="IPR003293">
    <property type="entry name" value="Nudix_hydrolase6-like"/>
</dbReference>
<dbReference type="AlphaFoldDB" id="A0A8W8KIF9"/>
<dbReference type="Proteomes" id="UP000005408">
    <property type="component" value="Unassembled WGS sequence"/>
</dbReference>
<dbReference type="PROSITE" id="PS51462">
    <property type="entry name" value="NUDIX"/>
    <property type="match status" value="1"/>
</dbReference>
<dbReference type="Pfam" id="PF00293">
    <property type="entry name" value="NUDIX"/>
    <property type="match status" value="1"/>
</dbReference>
<comment type="similarity">
    <text evidence="2">Belongs to the prokaryotic/mitochondrial release factor family.</text>
</comment>
<dbReference type="PANTHER" id="PTHR13994:SF13">
    <property type="entry name" value="FI03680P"/>
    <property type="match status" value="1"/>
</dbReference>
<dbReference type="Gene3D" id="3.30.160.20">
    <property type="match status" value="1"/>
</dbReference>
<organism evidence="5 6">
    <name type="scientific">Magallana gigas</name>
    <name type="common">Pacific oyster</name>
    <name type="synonym">Crassostrea gigas</name>
    <dbReference type="NCBI Taxonomy" id="29159"/>
    <lineage>
        <taxon>Eukaryota</taxon>
        <taxon>Metazoa</taxon>
        <taxon>Spiralia</taxon>
        <taxon>Lophotrochozoa</taxon>
        <taxon>Mollusca</taxon>
        <taxon>Bivalvia</taxon>
        <taxon>Autobranchia</taxon>
        <taxon>Pteriomorphia</taxon>
        <taxon>Ostreida</taxon>
        <taxon>Ostreoidea</taxon>
        <taxon>Ostreidae</taxon>
        <taxon>Magallana</taxon>
    </lineage>
</organism>
<dbReference type="GO" id="GO:0047631">
    <property type="term" value="F:ADP-ribose diphosphatase activity"/>
    <property type="evidence" value="ECO:0007669"/>
    <property type="project" value="TreeGrafter"/>
</dbReference>
<dbReference type="InterPro" id="IPR015797">
    <property type="entry name" value="NUDIX_hydrolase-like_dom_sf"/>
</dbReference>
<evidence type="ECO:0000259" key="4">
    <source>
        <dbReference type="PROSITE" id="PS51462"/>
    </source>
</evidence>
<dbReference type="Pfam" id="PF18290">
    <property type="entry name" value="Nudix_hydro"/>
    <property type="match status" value="1"/>
</dbReference>
<dbReference type="Pfam" id="PF00472">
    <property type="entry name" value="RF-1"/>
    <property type="match status" value="1"/>
</dbReference>
<dbReference type="GO" id="GO:0051287">
    <property type="term" value="F:NAD binding"/>
    <property type="evidence" value="ECO:0007669"/>
    <property type="project" value="TreeGrafter"/>
</dbReference>
<accession>A0A8W8KIF9</accession>
<dbReference type="SUPFAM" id="SSF75620">
    <property type="entry name" value="Release factor"/>
    <property type="match status" value="1"/>
</dbReference>
<comment type="similarity">
    <text evidence="1">Belongs to the Nudix hydrolase family.</text>
</comment>
<protein>
    <recommendedName>
        <fullName evidence="4">Nudix hydrolase domain-containing protein</fullName>
    </recommendedName>
</protein>
<dbReference type="InterPro" id="IPR000086">
    <property type="entry name" value="NUDIX_hydrolase_dom"/>
</dbReference>
<evidence type="ECO:0000256" key="2">
    <source>
        <dbReference type="ARBA" id="ARBA00010835"/>
    </source>
</evidence>
<dbReference type="InterPro" id="IPR020084">
    <property type="entry name" value="NUDIX_hydrolase_CS"/>
</dbReference>
<evidence type="ECO:0000256" key="3">
    <source>
        <dbReference type="ARBA" id="ARBA00022801"/>
    </source>
</evidence>